<evidence type="ECO:0000256" key="19">
    <source>
        <dbReference type="ARBA" id="ARBA00044770"/>
    </source>
</evidence>
<protein>
    <recommendedName>
        <fullName evidence="17">Probable peptidoglycan glycosyltransferase FtsW</fullName>
        <ecNumber evidence="19">2.4.99.28</ecNumber>
    </recommendedName>
    <alternativeName>
        <fullName evidence="18">Cell division protein FtsW</fullName>
    </alternativeName>
    <alternativeName>
        <fullName evidence="15">Cell wall polymerase</fullName>
    </alternativeName>
    <alternativeName>
        <fullName evidence="14">Peptidoglycan polymerase</fullName>
    </alternativeName>
</protein>
<feature type="transmembrane region" description="Helical" evidence="22">
    <location>
        <begin position="186"/>
        <end position="205"/>
    </location>
</feature>
<evidence type="ECO:0000256" key="9">
    <source>
        <dbReference type="ARBA" id="ARBA00022984"/>
    </source>
</evidence>
<evidence type="ECO:0000256" key="5">
    <source>
        <dbReference type="ARBA" id="ARBA00022676"/>
    </source>
</evidence>
<dbReference type="GO" id="GO:0008955">
    <property type="term" value="F:peptidoglycan glycosyltransferase activity"/>
    <property type="evidence" value="ECO:0007669"/>
    <property type="project" value="UniProtKB-EC"/>
</dbReference>
<dbReference type="GO" id="GO:0009252">
    <property type="term" value="P:peptidoglycan biosynthetic process"/>
    <property type="evidence" value="ECO:0007669"/>
    <property type="project" value="UniProtKB-KW"/>
</dbReference>
<evidence type="ECO:0000256" key="2">
    <source>
        <dbReference type="ARBA" id="ARBA00004752"/>
    </source>
</evidence>
<dbReference type="GO" id="GO:0051301">
    <property type="term" value="P:cell division"/>
    <property type="evidence" value="ECO:0007669"/>
    <property type="project" value="UniProtKB-KW"/>
</dbReference>
<evidence type="ECO:0000256" key="4">
    <source>
        <dbReference type="ARBA" id="ARBA00022618"/>
    </source>
</evidence>
<dbReference type="GO" id="GO:0008360">
    <property type="term" value="P:regulation of cell shape"/>
    <property type="evidence" value="ECO:0007669"/>
    <property type="project" value="UniProtKB-KW"/>
</dbReference>
<dbReference type="GO" id="GO:0032153">
    <property type="term" value="C:cell division site"/>
    <property type="evidence" value="ECO:0007669"/>
    <property type="project" value="TreeGrafter"/>
</dbReference>
<reference evidence="23 24" key="1">
    <citation type="journal article" date="2014" name="Mol. Biol. Evol.">
        <title>Massive expansion of Ubiquitination-related gene families within the Chlamydiae.</title>
        <authorList>
            <person name="Domman D."/>
            <person name="Collingro A."/>
            <person name="Lagkouvardos I."/>
            <person name="Gehre L."/>
            <person name="Weinmaier T."/>
            <person name="Rattei T."/>
            <person name="Subtil A."/>
            <person name="Horn M."/>
        </authorList>
    </citation>
    <scope>NUCLEOTIDE SEQUENCE [LARGE SCALE GENOMIC DNA]</scope>
    <source>
        <strain evidence="23 24">OEW1</strain>
    </source>
</reference>
<organism evidence="23 24">
    <name type="scientific">Parachlamydia acanthamoebae</name>
    <dbReference type="NCBI Taxonomy" id="83552"/>
    <lineage>
        <taxon>Bacteria</taxon>
        <taxon>Pseudomonadati</taxon>
        <taxon>Chlamydiota</taxon>
        <taxon>Chlamydiia</taxon>
        <taxon>Parachlamydiales</taxon>
        <taxon>Parachlamydiaceae</taxon>
        <taxon>Parachlamydia</taxon>
    </lineage>
</organism>
<evidence type="ECO:0000256" key="6">
    <source>
        <dbReference type="ARBA" id="ARBA00022679"/>
    </source>
</evidence>
<dbReference type="PANTHER" id="PTHR30474:SF2">
    <property type="entry name" value="PEPTIDOGLYCAN GLYCOSYLTRANSFERASE FTSW-RELATED"/>
    <property type="match status" value="1"/>
</dbReference>
<comment type="caution">
    <text evidence="23">The sequence shown here is derived from an EMBL/GenBank/DDBJ whole genome shotgun (WGS) entry which is preliminary data.</text>
</comment>
<dbReference type="AlphaFoldDB" id="A0A0C1EEA2"/>
<keyword evidence="9" id="KW-0573">Peptidoglycan synthesis</keyword>
<dbReference type="EC" id="2.4.99.28" evidence="19"/>
<evidence type="ECO:0000313" key="23">
    <source>
        <dbReference type="EMBL" id="KIA78433.1"/>
    </source>
</evidence>
<dbReference type="RefSeq" id="WP_013924621.1">
    <property type="nucleotide sequence ID" value="NZ_BAWW01000003.1"/>
</dbReference>
<keyword evidence="7 22" id="KW-0812">Transmembrane</keyword>
<evidence type="ECO:0000256" key="12">
    <source>
        <dbReference type="ARBA" id="ARBA00023306"/>
    </source>
</evidence>
<keyword evidence="5" id="KW-0328">Glycosyltransferase</keyword>
<evidence type="ECO:0000256" key="14">
    <source>
        <dbReference type="ARBA" id="ARBA00032370"/>
    </source>
</evidence>
<comment type="similarity">
    <text evidence="16">Belongs to the SEDS family. FtsW subfamily.</text>
</comment>
<evidence type="ECO:0000313" key="24">
    <source>
        <dbReference type="Proteomes" id="UP000031307"/>
    </source>
</evidence>
<dbReference type="OMA" id="MEPDFGA"/>
<keyword evidence="12" id="KW-0131">Cell cycle</keyword>
<dbReference type="PANTHER" id="PTHR30474">
    <property type="entry name" value="CELL CYCLE PROTEIN"/>
    <property type="match status" value="1"/>
</dbReference>
<dbReference type="GO" id="GO:0071555">
    <property type="term" value="P:cell wall organization"/>
    <property type="evidence" value="ECO:0007669"/>
    <property type="project" value="UniProtKB-KW"/>
</dbReference>
<keyword evidence="6" id="KW-0808">Transferase</keyword>
<evidence type="ECO:0000256" key="15">
    <source>
        <dbReference type="ARBA" id="ARBA00033270"/>
    </source>
</evidence>
<feature type="transmembrane region" description="Helical" evidence="22">
    <location>
        <begin position="71"/>
        <end position="90"/>
    </location>
</feature>
<evidence type="ECO:0000256" key="10">
    <source>
        <dbReference type="ARBA" id="ARBA00022989"/>
    </source>
</evidence>
<feature type="transmembrane region" description="Helical" evidence="22">
    <location>
        <begin position="267"/>
        <end position="287"/>
    </location>
</feature>
<dbReference type="InterPro" id="IPR001182">
    <property type="entry name" value="FtsW/RodA"/>
</dbReference>
<evidence type="ECO:0000256" key="22">
    <source>
        <dbReference type="SAM" id="Phobius"/>
    </source>
</evidence>
<evidence type="ECO:0000256" key="16">
    <source>
        <dbReference type="ARBA" id="ARBA00038053"/>
    </source>
</evidence>
<dbReference type="EMBL" id="JSAM01000020">
    <property type="protein sequence ID" value="KIA78433.1"/>
    <property type="molecule type" value="Genomic_DNA"/>
</dbReference>
<dbReference type="NCBIfam" id="TIGR02614">
    <property type="entry name" value="ftsW"/>
    <property type="match status" value="1"/>
</dbReference>
<feature type="transmembrane region" description="Helical" evidence="22">
    <location>
        <begin position="333"/>
        <end position="354"/>
    </location>
</feature>
<dbReference type="Proteomes" id="UP000031307">
    <property type="component" value="Unassembled WGS sequence"/>
</dbReference>
<dbReference type="InterPro" id="IPR013437">
    <property type="entry name" value="FtsW"/>
</dbReference>
<feature type="transmembrane region" description="Helical" evidence="22">
    <location>
        <begin position="42"/>
        <end position="59"/>
    </location>
</feature>
<feature type="transmembrane region" description="Helical" evidence="22">
    <location>
        <begin position="160"/>
        <end position="179"/>
    </location>
</feature>
<keyword evidence="10 22" id="KW-1133">Transmembrane helix</keyword>
<evidence type="ECO:0000256" key="18">
    <source>
        <dbReference type="ARBA" id="ARBA00041418"/>
    </source>
</evidence>
<feature type="transmembrane region" description="Helical" evidence="22">
    <location>
        <begin position="299"/>
        <end position="321"/>
    </location>
</feature>
<keyword evidence="13" id="KW-0961">Cell wall biogenesis/degradation</keyword>
<dbReference type="PATRIC" id="fig|83552.4.peg.361"/>
<proteinExistence type="inferred from homology"/>
<evidence type="ECO:0000256" key="3">
    <source>
        <dbReference type="ARBA" id="ARBA00022475"/>
    </source>
</evidence>
<name>A0A0C1EEA2_9BACT</name>
<evidence type="ECO:0000256" key="13">
    <source>
        <dbReference type="ARBA" id="ARBA00023316"/>
    </source>
</evidence>
<evidence type="ECO:0000256" key="1">
    <source>
        <dbReference type="ARBA" id="ARBA00004651"/>
    </source>
</evidence>
<dbReference type="GO" id="GO:0005886">
    <property type="term" value="C:plasma membrane"/>
    <property type="evidence" value="ECO:0007669"/>
    <property type="project" value="UniProtKB-SubCell"/>
</dbReference>
<keyword evidence="11 22" id="KW-0472">Membrane</keyword>
<comment type="catalytic activity">
    <reaction evidence="20">
        <text>[GlcNAc-(1-&gt;4)-Mur2Ac(oyl-L-Ala-gamma-D-Glu-L-Lys-D-Ala-D-Ala)](n)-di-trans,octa-cis-undecaprenyl diphosphate + beta-D-GlcNAc-(1-&gt;4)-Mur2Ac(oyl-L-Ala-gamma-D-Glu-L-Lys-D-Ala-D-Ala)-di-trans,octa-cis-undecaprenyl diphosphate = [GlcNAc-(1-&gt;4)-Mur2Ac(oyl-L-Ala-gamma-D-Glu-L-Lys-D-Ala-D-Ala)](n+1)-di-trans,octa-cis-undecaprenyl diphosphate + di-trans,octa-cis-undecaprenyl diphosphate + H(+)</text>
        <dbReference type="Rhea" id="RHEA:23708"/>
        <dbReference type="Rhea" id="RHEA-COMP:9602"/>
        <dbReference type="Rhea" id="RHEA-COMP:9603"/>
        <dbReference type="ChEBI" id="CHEBI:15378"/>
        <dbReference type="ChEBI" id="CHEBI:58405"/>
        <dbReference type="ChEBI" id="CHEBI:60033"/>
        <dbReference type="ChEBI" id="CHEBI:78435"/>
        <dbReference type="EC" id="2.4.99.28"/>
    </reaction>
</comment>
<comment type="subcellular location">
    <subcellularLocation>
        <location evidence="1">Cell membrane</location>
        <topology evidence="1">Multi-pass membrane protein</topology>
    </subcellularLocation>
</comment>
<evidence type="ECO:0000256" key="7">
    <source>
        <dbReference type="ARBA" id="ARBA00022692"/>
    </source>
</evidence>
<comment type="pathway">
    <text evidence="2">Cell wall biogenesis; peptidoglycan biosynthesis.</text>
</comment>
<evidence type="ECO:0000256" key="20">
    <source>
        <dbReference type="ARBA" id="ARBA00049902"/>
    </source>
</evidence>
<dbReference type="GO" id="GO:0015648">
    <property type="term" value="F:lipid-linked peptidoglycan transporter activity"/>
    <property type="evidence" value="ECO:0007669"/>
    <property type="project" value="TreeGrafter"/>
</dbReference>
<evidence type="ECO:0000256" key="11">
    <source>
        <dbReference type="ARBA" id="ARBA00023136"/>
    </source>
</evidence>
<evidence type="ECO:0000256" key="17">
    <source>
        <dbReference type="ARBA" id="ARBA00041185"/>
    </source>
</evidence>
<evidence type="ECO:0000256" key="21">
    <source>
        <dbReference type="SAM" id="MobiDB-lite"/>
    </source>
</evidence>
<gene>
    <name evidence="23" type="primary">ftsW</name>
    <name evidence="23" type="ORF">DB43_DZ00200</name>
</gene>
<sequence length="383" mass="41924">MRLLLLLCTSLIFTFGLIMIFSTTSAEVLDHDLQRSTHQALIRQMAYSTAGFALAFGVWKVGYHRFLKYSPLLLALFSFFLVITLIPGIGREVNGSRRWLAIGGLTFQPSEFVKYILPAFFIERLMALDRQALSLKDLLKLATICAIPILLILVEPNNGTAAVIGLTLIALCLVTRIPVKYWALPLICLSLIAIGSAYHLSYVSARLKVYLDPSFDLQGKGHQPHQAKIAAGSGKLFGKGPGNSWQKLSYLPEAQNDYIAAIFAEEFGFIGMLGLILLYMFLAYLGFAIANQAQDFVGFYFGSAVTFLICFQAFLNLGVVSGLVPSTGLNLPLFSQGGTSLIANLMGIALLYSISTPATQSNISTSPFSEKPLSRNPNRLHSF</sequence>
<dbReference type="Pfam" id="PF01098">
    <property type="entry name" value="FTSW_RODA_SPOVE"/>
    <property type="match status" value="1"/>
</dbReference>
<feature type="region of interest" description="Disordered" evidence="21">
    <location>
        <begin position="363"/>
        <end position="383"/>
    </location>
</feature>
<accession>A0A0C1EEA2</accession>
<keyword evidence="3" id="KW-1003">Cell membrane</keyword>
<keyword evidence="8" id="KW-0133">Cell shape</keyword>
<evidence type="ECO:0000256" key="8">
    <source>
        <dbReference type="ARBA" id="ARBA00022960"/>
    </source>
</evidence>
<keyword evidence="4" id="KW-0132">Cell division</keyword>